<name>A0ABM0MZD4_SACKO</name>
<protein>
    <submittedName>
        <fullName evidence="7">TNF receptor-associated factor 6-like</fullName>
    </submittedName>
</protein>
<keyword evidence="1 4" id="KW-0479">Metal-binding</keyword>
<dbReference type="InterPro" id="IPR013083">
    <property type="entry name" value="Znf_RING/FYVE/PHD"/>
</dbReference>
<dbReference type="SUPFAM" id="SSF49599">
    <property type="entry name" value="TRAF domain-like"/>
    <property type="match status" value="1"/>
</dbReference>
<gene>
    <name evidence="7" type="primary">LOC102805338</name>
</gene>
<feature type="domain" description="TRAF-type" evidence="5">
    <location>
        <begin position="50"/>
        <end position="104"/>
    </location>
</feature>
<dbReference type="RefSeq" id="XP_006825375.1">
    <property type="nucleotide sequence ID" value="XM_006825312.1"/>
</dbReference>
<dbReference type="InterPro" id="IPR001293">
    <property type="entry name" value="Znf_TRAF"/>
</dbReference>
<reference evidence="7" key="1">
    <citation type="submission" date="2025-08" db="UniProtKB">
        <authorList>
            <consortium name="RefSeq"/>
        </authorList>
    </citation>
    <scope>IDENTIFICATION</scope>
    <source>
        <tissue evidence="7">Testes</tissue>
    </source>
</reference>
<evidence type="ECO:0000256" key="2">
    <source>
        <dbReference type="ARBA" id="ARBA00022771"/>
    </source>
</evidence>
<evidence type="ECO:0000313" key="6">
    <source>
        <dbReference type="Proteomes" id="UP000694865"/>
    </source>
</evidence>
<keyword evidence="6" id="KW-1185">Reference proteome</keyword>
<organism evidence="6 7">
    <name type="scientific">Saccoglossus kowalevskii</name>
    <name type="common">Acorn worm</name>
    <dbReference type="NCBI Taxonomy" id="10224"/>
    <lineage>
        <taxon>Eukaryota</taxon>
        <taxon>Metazoa</taxon>
        <taxon>Hemichordata</taxon>
        <taxon>Enteropneusta</taxon>
        <taxon>Harrimaniidae</taxon>
        <taxon>Saccoglossus</taxon>
    </lineage>
</organism>
<evidence type="ECO:0000259" key="5">
    <source>
        <dbReference type="PROSITE" id="PS50145"/>
    </source>
</evidence>
<accession>A0ABM0MZD4</accession>
<dbReference type="GeneID" id="102805338"/>
<dbReference type="Pfam" id="PF02176">
    <property type="entry name" value="zf-TRAF"/>
    <property type="match status" value="1"/>
</dbReference>
<evidence type="ECO:0000313" key="7">
    <source>
        <dbReference type="RefSeq" id="XP_006825375.1"/>
    </source>
</evidence>
<dbReference type="Gene3D" id="3.30.40.10">
    <property type="entry name" value="Zinc/RING finger domain, C3HC4 (zinc finger)"/>
    <property type="match status" value="2"/>
</dbReference>
<dbReference type="PANTHER" id="PTHR10131:SF94">
    <property type="entry name" value="TNF RECEPTOR-ASSOCIATED FACTOR 4"/>
    <property type="match status" value="1"/>
</dbReference>
<proteinExistence type="predicted"/>
<dbReference type="PANTHER" id="PTHR10131">
    <property type="entry name" value="TNF RECEPTOR ASSOCIATED FACTOR"/>
    <property type="match status" value="1"/>
</dbReference>
<keyword evidence="3 4" id="KW-0862">Zinc</keyword>
<keyword evidence="2 4" id="KW-0863">Zinc-finger</keyword>
<evidence type="ECO:0000256" key="3">
    <source>
        <dbReference type="ARBA" id="ARBA00022833"/>
    </source>
</evidence>
<dbReference type="PROSITE" id="PS50145">
    <property type="entry name" value="ZF_TRAF"/>
    <property type="match status" value="1"/>
</dbReference>
<evidence type="ECO:0000256" key="1">
    <source>
        <dbReference type="ARBA" id="ARBA00022723"/>
    </source>
</evidence>
<feature type="zinc finger region" description="TRAF-type" evidence="4">
    <location>
        <begin position="50"/>
        <end position="104"/>
    </location>
</feature>
<evidence type="ECO:0000256" key="4">
    <source>
        <dbReference type="PROSITE-ProRule" id="PRU00207"/>
    </source>
</evidence>
<dbReference type="Proteomes" id="UP000694865">
    <property type="component" value="Unplaced"/>
</dbReference>
<sequence>MPGMRRKRKLHSENCYFTDRGIRRELNTIQVNCPTDKCEWTGSYEEYDMTHEAMCPWTLINCMKQGCQELVRRNDLANHLEKHCVMRLDRCIYCHTEYVFRELQGHRDVCSQFPVTCSYCERDGIPRGKIHTDKACASDIQKLCVNCPSIGCDWNGFHVQYEMDHMENCLLESPFLDRRCRAESIRPTIHQINNTDVCDVIINRQHEVTTEIPGSEIMACIKCDISKLRMVLDQPIQSNVVRILTKKLKNIKMELNDLEVQTLPILHT</sequence>